<dbReference type="KEGG" id="jpo:G7058_00190"/>
<protein>
    <submittedName>
        <fullName evidence="1">Uncharacterized protein</fullName>
    </submittedName>
</protein>
<dbReference type="Proteomes" id="UP000501830">
    <property type="component" value="Chromosome"/>
</dbReference>
<sequence length="55" mass="6464">MQLTANINYTDIEPFKSYLIQMTTHTDYIAQKAVKTVMEQRVLETHREFMKGLGK</sequence>
<keyword evidence="2" id="KW-1185">Reference proteome</keyword>
<reference evidence="1 2" key="1">
    <citation type="journal article" date="2017" name="Int. J. Syst. Evol. Microbiol.">
        <title>Jeotgalibaca porci sp. nov. and Jeotgalibaca arthritidis sp. nov., isolated from pigs, and emended description of the genus Jeotgalibaca.</title>
        <authorList>
            <person name="Zamora L."/>
            <person name="Perez-Sancho M."/>
            <person name="Dominguez L."/>
            <person name="Fernandez-Garayzabal J.F."/>
            <person name="Vela A.I."/>
        </authorList>
    </citation>
    <scope>NUCLEOTIDE SEQUENCE [LARGE SCALE GENOMIC DNA]</scope>
    <source>
        <strain evidence="1 2">CCUG 69148</strain>
    </source>
</reference>
<evidence type="ECO:0000313" key="1">
    <source>
        <dbReference type="EMBL" id="QIK50617.1"/>
    </source>
</evidence>
<proteinExistence type="predicted"/>
<evidence type="ECO:0000313" key="2">
    <source>
        <dbReference type="Proteomes" id="UP000501830"/>
    </source>
</evidence>
<dbReference type="GeneID" id="94551672"/>
<gene>
    <name evidence="1" type="ORF">G7058_00190</name>
</gene>
<dbReference type="EMBL" id="CP049889">
    <property type="protein sequence ID" value="QIK50617.1"/>
    <property type="molecule type" value="Genomic_DNA"/>
</dbReference>
<dbReference type="RefSeq" id="WP_166061660.1">
    <property type="nucleotide sequence ID" value="NZ_CP049889.1"/>
</dbReference>
<accession>A0A6G7WEG9</accession>
<organism evidence="1 2">
    <name type="scientific">Jeotgalibaca porci</name>
    <dbReference type="NCBI Taxonomy" id="1868793"/>
    <lineage>
        <taxon>Bacteria</taxon>
        <taxon>Bacillati</taxon>
        <taxon>Bacillota</taxon>
        <taxon>Bacilli</taxon>
        <taxon>Lactobacillales</taxon>
        <taxon>Carnobacteriaceae</taxon>
        <taxon>Jeotgalibaca</taxon>
    </lineage>
</organism>
<name>A0A6G7WEG9_9LACT</name>
<dbReference type="AlphaFoldDB" id="A0A6G7WEG9"/>